<dbReference type="GO" id="GO:0000724">
    <property type="term" value="P:double-strand break repair via homologous recombination"/>
    <property type="evidence" value="ECO:0007669"/>
    <property type="project" value="TreeGrafter"/>
</dbReference>
<evidence type="ECO:0000256" key="2">
    <source>
        <dbReference type="ARBA" id="ARBA00022759"/>
    </source>
</evidence>
<dbReference type="GeneID" id="91087856"/>
<feature type="domain" description="GIY-YIG" evidence="9">
    <location>
        <begin position="28"/>
        <end position="110"/>
    </location>
</feature>
<dbReference type="GO" id="GO:0017108">
    <property type="term" value="F:5'-flap endonuclease activity"/>
    <property type="evidence" value="ECO:0007669"/>
    <property type="project" value="InterPro"/>
</dbReference>
<reference evidence="10" key="3">
    <citation type="submission" date="2024-01" db="EMBL/GenBank/DDBJ databases">
        <authorList>
            <person name="Coelho M.A."/>
            <person name="David-Palma M."/>
            <person name="Shea T."/>
            <person name="Sun S."/>
            <person name="Cuomo C.A."/>
            <person name="Heitman J."/>
        </authorList>
    </citation>
    <scope>NUCLEOTIDE SEQUENCE</scope>
    <source>
        <strain evidence="10">CBS 7841</strain>
    </source>
</reference>
<dbReference type="GO" id="GO:0033557">
    <property type="term" value="C:Slx1-Slx4 complex"/>
    <property type="evidence" value="ECO:0007669"/>
    <property type="project" value="UniProtKB-UniRule"/>
</dbReference>
<keyword evidence="3 8" id="KW-0227">DNA damage</keyword>
<dbReference type="InterPro" id="IPR013083">
    <property type="entry name" value="Znf_RING/FYVE/PHD"/>
</dbReference>
<dbReference type="InterPro" id="IPR027520">
    <property type="entry name" value="Slx1"/>
</dbReference>
<dbReference type="PROSITE" id="PS50164">
    <property type="entry name" value="GIY_YIG"/>
    <property type="match status" value="1"/>
</dbReference>
<comment type="function">
    <text evidence="8">Catalytic subunit of the SLX1-SLX4 structure-specific endonuclease that resolves DNA secondary structures generated during DNA repair and recombination. Has endonuclease activity towards branched DNA substrates, introducing single-strand cuts in duplex DNA close to junctions with ss-DNA.</text>
</comment>
<evidence type="ECO:0000256" key="1">
    <source>
        <dbReference type="ARBA" id="ARBA00022722"/>
    </source>
</evidence>
<evidence type="ECO:0000259" key="9">
    <source>
        <dbReference type="PROSITE" id="PS50164"/>
    </source>
</evidence>
<keyword evidence="2 8" id="KW-0255">Endonuclease</keyword>
<organism evidence="10 11">
    <name type="scientific">Cryptococcus depauperatus CBS 7841</name>
    <dbReference type="NCBI Taxonomy" id="1295531"/>
    <lineage>
        <taxon>Eukaryota</taxon>
        <taxon>Fungi</taxon>
        <taxon>Dikarya</taxon>
        <taxon>Basidiomycota</taxon>
        <taxon>Agaricomycotina</taxon>
        <taxon>Tremellomycetes</taxon>
        <taxon>Tremellales</taxon>
        <taxon>Cryptococcaceae</taxon>
        <taxon>Cryptococcus</taxon>
    </lineage>
</organism>
<keyword evidence="1 8" id="KW-0540">Nuclease</keyword>
<proteinExistence type="inferred from homology"/>
<name>A0AAJ8JU61_9TREE</name>
<dbReference type="InterPro" id="IPR035901">
    <property type="entry name" value="GIY-YIG_endonuc_sf"/>
</dbReference>
<evidence type="ECO:0000256" key="4">
    <source>
        <dbReference type="ARBA" id="ARBA00022801"/>
    </source>
</evidence>
<keyword evidence="7 8" id="KW-0539">Nucleus</keyword>
<dbReference type="Gene3D" id="3.30.40.10">
    <property type="entry name" value="Zinc/RING finger domain, C3HC4 (zinc finger)"/>
    <property type="match status" value="1"/>
</dbReference>
<keyword evidence="5 8" id="KW-0233">DNA recombination</keyword>
<keyword evidence="4 8" id="KW-0378">Hydrolase</keyword>
<keyword evidence="6 8" id="KW-0234">DNA repair</keyword>
<reference evidence="10" key="1">
    <citation type="submission" date="2016-06" db="EMBL/GenBank/DDBJ databases">
        <authorList>
            <person name="Cuomo C."/>
            <person name="Litvintseva A."/>
            <person name="Heitman J."/>
            <person name="Chen Y."/>
            <person name="Sun S."/>
            <person name="Springer D."/>
            <person name="Dromer F."/>
            <person name="Young S."/>
            <person name="Zeng Q."/>
            <person name="Chapman S."/>
            <person name="Gujja S."/>
            <person name="Saif S."/>
            <person name="Birren B."/>
        </authorList>
    </citation>
    <scope>NUCLEOTIDE SEQUENCE</scope>
    <source>
        <strain evidence="10">CBS 7841</strain>
    </source>
</reference>
<comment type="subcellular location">
    <subcellularLocation>
        <location evidence="8">Nucleus</location>
    </subcellularLocation>
</comment>
<evidence type="ECO:0000256" key="7">
    <source>
        <dbReference type="ARBA" id="ARBA00023242"/>
    </source>
</evidence>
<evidence type="ECO:0000313" key="11">
    <source>
        <dbReference type="Proteomes" id="UP000094043"/>
    </source>
</evidence>
<dbReference type="Pfam" id="PF01541">
    <property type="entry name" value="GIY-YIG"/>
    <property type="match status" value="1"/>
</dbReference>
<dbReference type="Gene3D" id="3.40.1440.10">
    <property type="entry name" value="GIY-YIG endonuclease"/>
    <property type="match status" value="1"/>
</dbReference>
<dbReference type="Pfam" id="PF21202">
    <property type="entry name" value="SLX1_C"/>
    <property type="match status" value="1"/>
</dbReference>
<sequence>MLEEESDPSTLQKKTRSTLLDGNHVFPPFYACYLLRSKETARSKRTYIGSTPDPQRRLRQHNGELKQGAWATSRHRPWEMQMVVYGFPSKLAALQFEWAWQKPELSRHLRQYDSQTGEACGPIFSKDSRRNWVERKICVVYALLSSVPFSRLPLHVRFLVPDPMDIFYSIHMEVQTLGVRRSSQAKPINSISMLQAIPLLTTSILRLRNSSEICNTKHESAAEFEDQGPALDVTDEGFRRGPEVWGRWLKVADYLKSGQIFQCKRCDLPIDFSDHLSFGLCHAAGASCLYIGHLTCLAEHFLHYGSHTPNRFILPSEGTCPECQGHLEWGRIVRACYARKDGITKETAHKNKTKRGKQKQTNRIEYE</sequence>
<dbReference type="FunFam" id="3.40.1440.10:FF:000006">
    <property type="entry name" value="Structure-specific endonuclease subunit SLX1"/>
    <property type="match status" value="1"/>
</dbReference>
<dbReference type="InterPro" id="IPR000305">
    <property type="entry name" value="GIY-YIG_endonuc"/>
</dbReference>
<evidence type="ECO:0000256" key="8">
    <source>
        <dbReference type="HAMAP-Rule" id="MF_03100"/>
    </source>
</evidence>
<dbReference type="InterPro" id="IPR048749">
    <property type="entry name" value="SLX1_C"/>
</dbReference>
<comment type="caution">
    <text evidence="8">Lacks conserved residue(s) required for the propagation of feature annotation.</text>
</comment>
<reference evidence="10" key="2">
    <citation type="journal article" date="2022" name="Elife">
        <title>Obligate sexual reproduction of a homothallic fungus closely related to the Cryptococcus pathogenic species complex.</title>
        <authorList>
            <person name="Passer A.R."/>
            <person name="Clancey S.A."/>
            <person name="Shea T."/>
            <person name="David-Palma M."/>
            <person name="Averette A.F."/>
            <person name="Boekhout T."/>
            <person name="Porcel B.M."/>
            <person name="Nowrousian M."/>
            <person name="Cuomo C.A."/>
            <person name="Sun S."/>
            <person name="Heitman J."/>
            <person name="Coelho M.A."/>
        </authorList>
    </citation>
    <scope>NUCLEOTIDE SEQUENCE</scope>
    <source>
        <strain evidence="10">CBS 7841</strain>
    </source>
</reference>
<dbReference type="PANTHER" id="PTHR20208:SF10">
    <property type="entry name" value="STRUCTURE-SPECIFIC ENDONUCLEASE SUBUNIT SLX1"/>
    <property type="match status" value="1"/>
</dbReference>
<dbReference type="SUPFAM" id="SSF82771">
    <property type="entry name" value="GIY-YIG endonuclease"/>
    <property type="match status" value="1"/>
</dbReference>
<dbReference type="Proteomes" id="UP000094043">
    <property type="component" value="Chromosome 4"/>
</dbReference>
<dbReference type="PANTHER" id="PTHR20208">
    <property type="entry name" value="STRUCTURE-SPECIFIC ENDONUCLEASE SUBUNIT SLX1"/>
    <property type="match status" value="1"/>
</dbReference>
<evidence type="ECO:0000256" key="6">
    <source>
        <dbReference type="ARBA" id="ARBA00023204"/>
    </source>
</evidence>
<comment type="cofactor">
    <cofactor evidence="8">
        <name>a divalent metal cation</name>
        <dbReference type="ChEBI" id="CHEBI:60240"/>
    </cofactor>
</comment>
<protein>
    <recommendedName>
        <fullName evidence="9">GIY-YIG domain-containing protein</fullName>
    </recommendedName>
</protein>
<dbReference type="KEGG" id="cdep:91087856"/>
<accession>A0AAJ8JU61</accession>
<comment type="subunit">
    <text evidence="8">Forms a heterodimer with SLX4.</text>
</comment>
<dbReference type="CDD" id="cd10455">
    <property type="entry name" value="GIY-YIG_SLX1"/>
    <property type="match status" value="1"/>
</dbReference>
<dbReference type="HAMAP" id="MF_03100">
    <property type="entry name" value="Endonuc_su_Slx1"/>
    <property type="match status" value="1"/>
</dbReference>
<dbReference type="InterPro" id="IPR050381">
    <property type="entry name" value="SLX1_endonuclease"/>
</dbReference>
<keyword evidence="11" id="KW-1185">Reference proteome</keyword>
<dbReference type="AlphaFoldDB" id="A0AAJ8JU61"/>
<evidence type="ECO:0000256" key="3">
    <source>
        <dbReference type="ARBA" id="ARBA00022763"/>
    </source>
</evidence>
<dbReference type="EMBL" id="CP143787">
    <property type="protein sequence ID" value="WVN88436.1"/>
    <property type="molecule type" value="Genomic_DNA"/>
</dbReference>
<comment type="similarity">
    <text evidence="8">Belongs to the SLX1 family.</text>
</comment>
<evidence type="ECO:0000313" key="10">
    <source>
        <dbReference type="EMBL" id="WVN88436.1"/>
    </source>
</evidence>
<dbReference type="RefSeq" id="XP_066069136.1">
    <property type="nucleotide sequence ID" value="XM_066213039.1"/>
</dbReference>
<gene>
    <name evidence="10" type="ORF">L203_103646</name>
</gene>
<dbReference type="GO" id="GO:0008821">
    <property type="term" value="F:crossover junction DNA endonuclease activity"/>
    <property type="evidence" value="ECO:0007669"/>
    <property type="project" value="TreeGrafter"/>
</dbReference>
<evidence type="ECO:0000256" key="5">
    <source>
        <dbReference type="ARBA" id="ARBA00023172"/>
    </source>
</evidence>